<reference evidence="5" key="1">
    <citation type="submission" date="2016-10" db="EMBL/GenBank/DDBJ databases">
        <authorList>
            <person name="Varghese N."/>
            <person name="Submissions S."/>
        </authorList>
    </citation>
    <scope>NUCLEOTIDE SEQUENCE [LARGE SCALE GENOMIC DNA]</scope>
    <source>
        <strain evidence="5">CGMCC 1.11012</strain>
    </source>
</reference>
<dbReference type="RefSeq" id="WP_090717651.1">
    <property type="nucleotide sequence ID" value="NZ_CBCSKY010000038.1"/>
</dbReference>
<keyword evidence="2" id="KW-1133">Transmembrane helix</keyword>
<dbReference type="InterPro" id="IPR014867">
    <property type="entry name" value="Spore_coat_CotH_CotH2/3/7"/>
</dbReference>
<name>A0A1G9ADF7_9BACL</name>
<gene>
    <name evidence="4" type="ORF">SAMN05216192_13623</name>
</gene>
<protein>
    <submittedName>
        <fullName evidence="4">CotH protein</fullName>
    </submittedName>
</protein>
<organism evidence="4 5">
    <name type="scientific">Paenibacillus typhae</name>
    <dbReference type="NCBI Taxonomy" id="1174501"/>
    <lineage>
        <taxon>Bacteria</taxon>
        <taxon>Bacillati</taxon>
        <taxon>Bacillota</taxon>
        <taxon>Bacilli</taxon>
        <taxon>Bacillales</taxon>
        <taxon>Paenibacillaceae</taxon>
        <taxon>Paenibacillus</taxon>
    </lineage>
</organism>
<feature type="compositionally biased region" description="Gly residues" evidence="1">
    <location>
        <begin position="422"/>
        <end position="443"/>
    </location>
</feature>
<keyword evidence="2" id="KW-0812">Transmembrane</keyword>
<dbReference type="AlphaFoldDB" id="A0A1G9ADF7"/>
<dbReference type="EMBL" id="FNDX01000036">
    <property type="protein sequence ID" value="SDK25366.1"/>
    <property type="molecule type" value="Genomic_DNA"/>
</dbReference>
<proteinExistence type="predicted"/>
<accession>A0A1G9ADF7</accession>
<dbReference type="PANTHER" id="PTHR40050:SF1">
    <property type="entry name" value="INNER SPORE COAT PROTEIN H"/>
    <property type="match status" value="1"/>
</dbReference>
<evidence type="ECO:0000256" key="3">
    <source>
        <dbReference type="SAM" id="SignalP"/>
    </source>
</evidence>
<keyword evidence="3" id="KW-0732">Signal</keyword>
<dbReference type="STRING" id="1174501.SAMN05216192_13623"/>
<sequence>MKARGKPFLLLMCCLLLAATLAGCQQANNDNDGDTQDRVVSDEEQSLDAEVFPKDKVVDVRITIDPDDFQNMLDNASAEEYKAASVEYNGIKMDNVGIRTKGNLSLRSVVQMSDSDRYSFKISFDEYVSQNLFGITKINLNNNYSDASYMREFLTYELAETMGLPTPKYSFVNIYVNDELKGFYLAVEQIGDAYLERNFGNSYGALYKGVMTGQGSDLTWLGDDASLYTGLEMKSEKSNDDILLDMLDELNNGTDYEKYINVDNALGYIALNAVTGNMDSYLGSNKQNYYLYEDDGVFSILPWDYNMAFGGLGGSDVLIDEPTQGALAERPLIAKLLANDEYKAKYHEIIRQMIDGYLQDDTFQARMDELDQMISSYVKADPSAFYTFEQYESGIQSVKTFMSTMATSVSGQLDGTIASSGDGSGSGGGMGGFGAAPGGGAGAPQGQAPANDGAAQQGQSAAEGLAAQGNGDAAQQGQSAADGLAAQGNGGATQGGEAVGAQKPANDGAAQQGQAPAQGQSWPGGVPGAMGGPAIPEGGNGPGGDMAGGGRDFGGGMGGGFGGGMGGFGGGDFGDAPGGTQQQGSTSEAITTGIAIIVLLLAAAFVTFYKRKRL</sequence>
<evidence type="ECO:0000313" key="5">
    <source>
        <dbReference type="Proteomes" id="UP000199050"/>
    </source>
</evidence>
<feature type="transmembrane region" description="Helical" evidence="2">
    <location>
        <begin position="589"/>
        <end position="609"/>
    </location>
</feature>
<dbReference type="Proteomes" id="UP000199050">
    <property type="component" value="Unassembled WGS sequence"/>
</dbReference>
<feature type="compositionally biased region" description="Gly residues" evidence="1">
    <location>
        <begin position="488"/>
        <end position="498"/>
    </location>
</feature>
<feature type="compositionally biased region" description="Low complexity" evidence="1">
    <location>
        <begin position="444"/>
        <end position="487"/>
    </location>
</feature>
<feature type="compositionally biased region" description="Gly residues" evidence="1">
    <location>
        <begin position="538"/>
        <end position="550"/>
    </location>
</feature>
<dbReference type="Pfam" id="PF08757">
    <property type="entry name" value="CotH"/>
    <property type="match status" value="1"/>
</dbReference>
<keyword evidence="5" id="KW-1185">Reference proteome</keyword>
<feature type="chain" id="PRO_5039053822" evidence="3">
    <location>
        <begin position="19"/>
        <end position="614"/>
    </location>
</feature>
<evidence type="ECO:0000256" key="2">
    <source>
        <dbReference type="SAM" id="Phobius"/>
    </source>
</evidence>
<evidence type="ECO:0000313" key="4">
    <source>
        <dbReference type="EMBL" id="SDK25366.1"/>
    </source>
</evidence>
<feature type="region of interest" description="Disordered" evidence="1">
    <location>
        <begin position="417"/>
        <end position="550"/>
    </location>
</feature>
<feature type="compositionally biased region" description="Low complexity" evidence="1">
    <location>
        <begin position="499"/>
        <end position="524"/>
    </location>
</feature>
<dbReference type="PANTHER" id="PTHR40050">
    <property type="entry name" value="INNER SPORE COAT PROTEIN H"/>
    <property type="match status" value="1"/>
</dbReference>
<keyword evidence="2" id="KW-0472">Membrane</keyword>
<dbReference type="PROSITE" id="PS51257">
    <property type="entry name" value="PROKAR_LIPOPROTEIN"/>
    <property type="match status" value="1"/>
</dbReference>
<feature type="signal peptide" evidence="3">
    <location>
        <begin position="1"/>
        <end position="18"/>
    </location>
</feature>
<evidence type="ECO:0000256" key="1">
    <source>
        <dbReference type="SAM" id="MobiDB-lite"/>
    </source>
</evidence>